<name>A0A1M7AV10_PSETH</name>
<proteinExistence type="predicted"/>
<dbReference type="AlphaFoldDB" id="A0A1M7AV10"/>
<dbReference type="OrthoDB" id="9794834at2"/>
<evidence type="ECO:0000259" key="1">
    <source>
        <dbReference type="Pfam" id="PF06114"/>
    </source>
</evidence>
<dbReference type="EMBL" id="FRAP01000030">
    <property type="protein sequence ID" value="SHL46618.1"/>
    <property type="molecule type" value="Genomic_DNA"/>
</dbReference>
<organism evidence="2 3">
    <name type="scientific">Pseudonocardia thermophila</name>
    <dbReference type="NCBI Taxonomy" id="1848"/>
    <lineage>
        <taxon>Bacteria</taxon>
        <taxon>Bacillati</taxon>
        <taxon>Actinomycetota</taxon>
        <taxon>Actinomycetes</taxon>
        <taxon>Pseudonocardiales</taxon>
        <taxon>Pseudonocardiaceae</taxon>
        <taxon>Pseudonocardia</taxon>
    </lineage>
</organism>
<reference evidence="2 3" key="1">
    <citation type="submission" date="2016-11" db="EMBL/GenBank/DDBJ databases">
        <authorList>
            <person name="Jaros S."/>
            <person name="Januszkiewicz K."/>
            <person name="Wedrychowicz H."/>
        </authorList>
    </citation>
    <scope>NUCLEOTIDE SEQUENCE [LARGE SCALE GENOMIC DNA]</scope>
    <source>
        <strain evidence="2 3">DSM 43832</strain>
    </source>
</reference>
<feature type="domain" description="IrrE N-terminal-like" evidence="1">
    <location>
        <begin position="36"/>
        <end position="115"/>
    </location>
</feature>
<dbReference type="Pfam" id="PF06114">
    <property type="entry name" value="Peptidase_M78"/>
    <property type="match status" value="1"/>
</dbReference>
<dbReference type="RefSeq" id="WP_073460379.1">
    <property type="nucleotide sequence ID" value="NZ_FRAP01000030.1"/>
</dbReference>
<dbReference type="STRING" id="1848.SAMN05443637_13025"/>
<gene>
    <name evidence="2" type="ORF">SAMN05443637_13025</name>
</gene>
<accession>A0A1M7AV10</accession>
<dbReference type="Proteomes" id="UP000184363">
    <property type="component" value="Unassembled WGS sequence"/>
</dbReference>
<protein>
    <recommendedName>
        <fullName evidence="1">IrrE N-terminal-like domain-containing protein</fullName>
    </recommendedName>
</protein>
<dbReference type="InterPro" id="IPR010359">
    <property type="entry name" value="IrrE_HExxH"/>
</dbReference>
<evidence type="ECO:0000313" key="2">
    <source>
        <dbReference type="EMBL" id="SHL46618.1"/>
    </source>
</evidence>
<evidence type="ECO:0000313" key="3">
    <source>
        <dbReference type="Proteomes" id="UP000184363"/>
    </source>
</evidence>
<keyword evidence="3" id="KW-1185">Reference proteome</keyword>
<sequence>MASDPLLPILIGALERRTMVTLVLADDLDGRCGLTNKTDGVVFLDRHNTLGEMRATLAHELMHLLQPSWSEEKVEATVSEILVPLPAALAAQRHGTYEEVARRLGVDAQLVRARLRAAGREAVNVVGEAAG</sequence>